<gene>
    <name evidence="3" type="ORF">NBR_LOCUS22388</name>
</gene>
<dbReference type="GO" id="GO:0004222">
    <property type="term" value="F:metalloendopeptidase activity"/>
    <property type="evidence" value="ECO:0007669"/>
    <property type="project" value="InterPro"/>
</dbReference>
<dbReference type="AlphaFoldDB" id="A0A0N4YYR5"/>
<keyword evidence="4" id="KW-1185">Reference proteome</keyword>
<dbReference type="InterPro" id="IPR024079">
    <property type="entry name" value="MetalloPept_cat_dom_sf"/>
</dbReference>
<accession>A0A0N4YYR5</accession>
<evidence type="ECO:0000313" key="5">
    <source>
        <dbReference type="WBParaSite" id="NBR_0002238701-mRNA-1"/>
    </source>
</evidence>
<sequence>MEKSEHKNLFQRAMRHWENHTCVSFVPKLDHHKHYIMFTIDKCGYVLGKKSIFE</sequence>
<dbReference type="SUPFAM" id="SSF55486">
    <property type="entry name" value="Metalloproteases ('zincins'), catalytic domain"/>
    <property type="match status" value="1"/>
</dbReference>
<dbReference type="Gene3D" id="3.40.390.10">
    <property type="entry name" value="Collagenase (Catalytic Domain)"/>
    <property type="match status" value="1"/>
</dbReference>
<dbReference type="STRING" id="27835.A0A0N4YYR5"/>
<proteinExistence type="predicted"/>
<reference evidence="5" key="1">
    <citation type="submission" date="2017-02" db="UniProtKB">
        <authorList>
            <consortium name="WormBaseParasite"/>
        </authorList>
    </citation>
    <scope>IDENTIFICATION</scope>
</reference>
<organism evidence="5">
    <name type="scientific">Nippostrongylus brasiliensis</name>
    <name type="common">Rat hookworm</name>
    <dbReference type="NCBI Taxonomy" id="27835"/>
    <lineage>
        <taxon>Eukaryota</taxon>
        <taxon>Metazoa</taxon>
        <taxon>Ecdysozoa</taxon>
        <taxon>Nematoda</taxon>
        <taxon>Chromadorea</taxon>
        <taxon>Rhabditida</taxon>
        <taxon>Rhabditina</taxon>
        <taxon>Rhabditomorpha</taxon>
        <taxon>Strongyloidea</taxon>
        <taxon>Heligmosomidae</taxon>
        <taxon>Nippostrongylus</taxon>
    </lineage>
</organism>
<dbReference type="WBParaSite" id="NBR_0002238701-mRNA-1">
    <property type="protein sequence ID" value="NBR_0002238701-mRNA-1"/>
    <property type="gene ID" value="NBR_0002238701"/>
</dbReference>
<feature type="domain" description="Peptidase M12A" evidence="2">
    <location>
        <begin position="1"/>
        <end position="54"/>
    </location>
</feature>
<evidence type="ECO:0000313" key="3">
    <source>
        <dbReference type="EMBL" id="VDL87194.1"/>
    </source>
</evidence>
<protein>
    <submittedName>
        <fullName evidence="5">Astacin domain-containing protein</fullName>
    </submittedName>
</protein>
<dbReference type="InterPro" id="IPR001506">
    <property type="entry name" value="Peptidase_M12A"/>
</dbReference>
<evidence type="ECO:0000259" key="2">
    <source>
        <dbReference type="PROSITE" id="PS51864"/>
    </source>
</evidence>
<evidence type="ECO:0000256" key="1">
    <source>
        <dbReference type="PROSITE-ProRule" id="PRU01211"/>
    </source>
</evidence>
<comment type="caution">
    <text evidence="1">Lacks conserved residue(s) required for the propagation of feature annotation.</text>
</comment>
<dbReference type="Proteomes" id="UP000271162">
    <property type="component" value="Unassembled WGS sequence"/>
</dbReference>
<dbReference type="PROSITE" id="PS51864">
    <property type="entry name" value="ASTACIN"/>
    <property type="match status" value="1"/>
</dbReference>
<name>A0A0N4YYR5_NIPBR</name>
<dbReference type="EMBL" id="UYSL01027947">
    <property type="protein sequence ID" value="VDL87194.1"/>
    <property type="molecule type" value="Genomic_DNA"/>
</dbReference>
<reference evidence="3 4" key="2">
    <citation type="submission" date="2018-11" db="EMBL/GenBank/DDBJ databases">
        <authorList>
            <consortium name="Pathogen Informatics"/>
        </authorList>
    </citation>
    <scope>NUCLEOTIDE SEQUENCE [LARGE SCALE GENOMIC DNA]</scope>
</reference>
<dbReference type="GO" id="GO:0006508">
    <property type="term" value="P:proteolysis"/>
    <property type="evidence" value="ECO:0007669"/>
    <property type="project" value="InterPro"/>
</dbReference>
<evidence type="ECO:0000313" key="4">
    <source>
        <dbReference type="Proteomes" id="UP000271162"/>
    </source>
</evidence>
<dbReference type="Pfam" id="PF01400">
    <property type="entry name" value="Astacin"/>
    <property type="match status" value="1"/>
</dbReference>